<dbReference type="Pfam" id="PF01699">
    <property type="entry name" value="Na_Ca_ex"/>
    <property type="match status" value="2"/>
</dbReference>
<evidence type="ECO:0000256" key="6">
    <source>
        <dbReference type="ARBA" id="ARBA00022568"/>
    </source>
</evidence>
<feature type="transmembrane region" description="Helical" evidence="17">
    <location>
        <begin position="191"/>
        <end position="217"/>
    </location>
</feature>
<dbReference type="FunFam" id="1.20.1420.30:FF:000009">
    <property type="entry name" value="sodium/potassium/calcium exchanger 5 isoform X2"/>
    <property type="match status" value="1"/>
</dbReference>
<evidence type="ECO:0000256" key="1">
    <source>
        <dbReference type="ARBA" id="ARBA00004141"/>
    </source>
</evidence>
<comment type="similarity">
    <text evidence="2">Belongs to the Ca(2+):cation antiporter (CaCA) (TC 2.A.19) family. SLC24A subfamily.</text>
</comment>
<dbReference type="PANTHER" id="PTHR10846">
    <property type="entry name" value="SODIUM/POTASSIUM/CALCIUM EXCHANGER"/>
    <property type="match status" value="1"/>
</dbReference>
<evidence type="ECO:0000256" key="3">
    <source>
        <dbReference type="ARBA" id="ARBA00022448"/>
    </source>
</evidence>
<evidence type="ECO:0000256" key="13">
    <source>
        <dbReference type="ARBA" id="ARBA00023053"/>
    </source>
</evidence>
<comment type="caution">
    <text evidence="19">The sequence shown here is derived from an EMBL/GenBank/DDBJ whole genome shotgun (WGS) entry which is preliminary data.</text>
</comment>
<dbReference type="InterPro" id="IPR004837">
    <property type="entry name" value="NaCa_Exmemb"/>
</dbReference>
<sequence length="549" mass="61415">MRGGLEARRRHVQFSAEKRHGGWTCSVMLSLLLVRMGFIWILDDSTRDYVGIERHGLQVSISRELLLRIESQDQDWHFLPWMRIRTAVVNDTVTEVSCLSGDSIDSFPDGLFDDEQLRRGGFILYMMLGIYAFTLLAFVCNDYFIPTVEIICDTLKIPQNVAAATFMAVATSCPEFFVNVISTFLTESDMGIGTIVGSAVFNALGVAAIGGLAAIRPISIEMRPVTRDVCIYLINVSVLVAIVFDGQIAWYEATVLGVMYVCYFLIMFNSVRLFALADRLTDRWRNRNKDVADIQRGEKEGEKEIEAQPELVFNGLGNNKVIDDFTKGVADVTVEEEEQESLWAYPSDKKLMYQAWWLYCFPVKFLLTMTIPSPVTRKKWWPLTFIMCIVWIGGNSYFVTWSMTVLGHTFFIPDSVMGMTFLAFGGCLPEACAIFIMSRKGEGGIGVSNALGANSLAILFALGMPWLIRTLTLLSQGAEAVVYINSSGIEFIVGSLLIAVISLWVTLYFGKFVLRRLTGSIFLCLYVIFITLALLIETGVILDKAIPLC</sequence>
<evidence type="ECO:0000313" key="19">
    <source>
        <dbReference type="EMBL" id="CAG9137049.1"/>
    </source>
</evidence>
<keyword evidence="16" id="KW-0739">Sodium transport</keyword>
<keyword evidence="6" id="KW-0109">Calcium transport</keyword>
<evidence type="ECO:0000256" key="9">
    <source>
        <dbReference type="ARBA" id="ARBA00022837"/>
    </source>
</evidence>
<feature type="transmembrane region" description="Helical" evidence="17">
    <location>
        <begin position="419"/>
        <end position="438"/>
    </location>
</feature>
<dbReference type="GO" id="GO:0015293">
    <property type="term" value="F:symporter activity"/>
    <property type="evidence" value="ECO:0007669"/>
    <property type="project" value="UniProtKB-KW"/>
</dbReference>
<keyword evidence="15 17" id="KW-0472">Membrane</keyword>
<keyword evidence="13" id="KW-0915">Sodium</keyword>
<feature type="transmembrane region" description="Helical" evidence="17">
    <location>
        <begin position="229"/>
        <end position="251"/>
    </location>
</feature>
<keyword evidence="9" id="KW-0106">Calcium</keyword>
<evidence type="ECO:0000256" key="17">
    <source>
        <dbReference type="SAM" id="Phobius"/>
    </source>
</evidence>
<comment type="subcellular location">
    <subcellularLocation>
        <location evidence="1">Membrane</location>
        <topology evidence="1">Multi-pass membrane protein</topology>
    </subcellularLocation>
</comment>
<keyword evidence="4" id="KW-0050">Antiport</keyword>
<name>A0A8S4GA88_PLUXY</name>
<dbReference type="GO" id="GO:0008273">
    <property type="term" value="F:calcium, potassium:sodium antiporter activity"/>
    <property type="evidence" value="ECO:0007669"/>
    <property type="project" value="TreeGrafter"/>
</dbReference>
<evidence type="ECO:0000256" key="4">
    <source>
        <dbReference type="ARBA" id="ARBA00022449"/>
    </source>
</evidence>
<organism evidence="19 20">
    <name type="scientific">Plutella xylostella</name>
    <name type="common">Diamondback moth</name>
    <name type="synonym">Plutella maculipennis</name>
    <dbReference type="NCBI Taxonomy" id="51655"/>
    <lineage>
        <taxon>Eukaryota</taxon>
        <taxon>Metazoa</taxon>
        <taxon>Ecdysozoa</taxon>
        <taxon>Arthropoda</taxon>
        <taxon>Hexapoda</taxon>
        <taxon>Insecta</taxon>
        <taxon>Pterygota</taxon>
        <taxon>Neoptera</taxon>
        <taxon>Endopterygota</taxon>
        <taxon>Lepidoptera</taxon>
        <taxon>Glossata</taxon>
        <taxon>Ditrysia</taxon>
        <taxon>Yponomeutoidea</taxon>
        <taxon>Plutellidae</taxon>
        <taxon>Plutella</taxon>
    </lineage>
</organism>
<feature type="transmembrane region" description="Helical" evidence="17">
    <location>
        <begin position="122"/>
        <end position="140"/>
    </location>
</feature>
<feature type="domain" description="Sodium/calcium exchanger membrane region" evidence="18">
    <location>
        <begin position="382"/>
        <end position="534"/>
    </location>
</feature>
<evidence type="ECO:0000256" key="16">
    <source>
        <dbReference type="ARBA" id="ARBA00023201"/>
    </source>
</evidence>
<evidence type="ECO:0000256" key="5">
    <source>
        <dbReference type="ARBA" id="ARBA00022538"/>
    </source>
</evidence>
<dbReference type="GO" id="GO:0006874">
    <property type="term" value="P:intracellular calcium ion homeostasis"/>
    <property type="evidence" value="ECO:0007669"/>
    <property type="project" value="TreeGrafter"/>
</dbReference>
<keyword evidence="11" id="KW-0630">Potassium</keyword>
<keyword evidence="5" id="KW-0633">Potassium transport</keyword>
<evidence type="ECO:0000256" key="12">
    <source>
        <dbReference type="ARBA" id="ARBA00022989"/>
    </source>
</evidence>
<evidence type="ECO:0000256" key="8">
    <source>
        <dbReference type="ARBA" id="ARBA00022729"/>
    </source>
</evidence>
<keyword evidence="12 17" id="KW-1133">Transmembrane helix</keyword>
<evidence type="ECO:0000256" key="14">
    <source>
        <dbReference type="ARBA" id="ARBA00023065"/>
    </source>
</evidence>
<keyword evidence="7 17" id="KW-0812">Transmembrane</keyword>
<accession>A0A8S4GA88</accession>
<feature type="transmembrane region" description="Helical" evidence="17">
    <location>
        <begin position="257"/>
        <end position="277"/>
    </location>
</feature>
<dbReference type="PANTHER" id="PTHR10846:SF2">
    <property type="entry name" value="RE48874P"/>
    <property type="match status" value="1"/>
</dbReference>
<dbReference type="Gene3D" id="1.20.1420.30">
    <property type="entry name" value="NCX, central ion-binding region"/>
    <property type="match status" value="2"/>
</dbReference>
<dbReference type="GO" id="GO:0005262">
    <property type="term" value="F:calcium channel activity"/>
    <property type="evidence" value="ECO:0007669"/>
    <property type="project" value="TreeGrafter"/>
</dbReference>
<feature type="transmembrane region" description="Helical" evidence="17">
    <location>
        <begin position="521"/>
        <end position="542"/>
    </location>
</feature>
<feature type="transmembrane region" description="Helical" evidence="17">
    <location>
        <begin position="488"/>
        <end position="509"/>
    </location>
</feature>
<dbReference type="InterPro" id="IPR004481">
    <property type="entry name" value="K/Na/Ca-exchanger"/>
</dbReference>
<evidence type="ECO:0000256" key="15">
    <source>
        <dbReference type="ARBA" id="ARBA00023136"/>
    </source>
</evidence>
<feature type="transmembrane region" description="Helical" evidence="17">
    <location>
        <begin position="450"/>
        <end position="468"/>
    </location>
</feature>
<dbReference type="EMBL" id="CAJHNJ030000178">
    <property type="protein sequence ID" value="CAG9137049.1"/>
    <property type="molecule type" value="Genomic_DNA"/>
</dbReference>
<keyword evidence="10" id="KW-0769">Symport</keyword>
<proteinExistence type="inferred from homology"/>
<protein>
    <submittedName>
        <fullName evidence="19">(diamondback moth) hypothetical protein</fullName>
    </submittedName>
</protein>
<dbReference type="AlphaFoldDB" id="A0A8S4GA88"/>
<keyword evidence="8" id="KW-0732">Signal</keyword>
<feature type="domain" description="Sodium/calcium exchanger membrane region" evidence="18">
    <location>
        <begin position="127"/>
        <end position="268"/>
    </location>
</feature>
<evidence type="ECO:0000313" key="20">
    <source>
        <dbReference type="Proteomes" id="UP000653454"/>
    </source>
</evidence>
<keyword evidence="20" id="KW-1185">Reference proteome</keyword>
<dbReference type="GO" id="GO:0005886">
    <property type="term" value="C:plasma membrane"/>
    <property type="evidence" value="ECO:0007669"/>
    <property type="project" value="TreeGrafter"/>
</dbReference>
<evidence type="ECO:0000256" key="11">
    <source>
        <dbReference type="ARBA" id="ARBA00022958"/>
    </source>
</evidence>
<keyword evidence="14" id="KW-0406">Ion transport</keyword>
<evidence type="ECO:0000256" key="2">
    <source>
        <dbReference type="ARBA" id="ARBA00005364"/>
    </source>
</evidence>
<feature type="transmembrane region" description="Helical" evidence="17">
    <location>
        <begin position="21"/>
        <end position="42"/>
    </location>
</feature>
<dbReference type="Proteomes" id="UP000653454">
    <property type="component" value="Unassembled WGS sequence"/>
</dbReference>
<feature type="transmembrane region" description="Helical" evidence="17">
    <location>
        <begin position="161"/>
        <end position="185"/>
    </location>
</feature>
<feature type="transmembrane region" description="Helical" evidence="17">
    <location>
        <begin position="380"/>
        <end position="399"/>
    </location>
</feature>
<keyword evidence="3" id="KW-0813">Transport</keyword>
<dbReference type="NCBIfam" id="TIGR00367">
    <property type="entry name" value="calcium/sodium antiporter"/>
    <property type="match status" value="1"/>
</dbReference>
<evidence type="ECO:0000256" key="10">
    <source>
        <dbReference type="ARBA" id="ARBA00022847"/>
    </source>
</evidence>
<dbReference type="InterPro" id="IPR044880">
    <property type="entry name" value="NCX_ion-bd_dom_sf"/>
</dbReference>
<gene>
    <name evidence="19" type="ORF">PLXY2_LOCUS15306</name>
</gene>
<reference evidence="19" key="1">
    <citation type="submission" date="2020-11" db="EMBL/GenBank/DDBJ databases">
        <authorList>
            <person name="Whiteford S."/>
        </authorList>
    </citation>
    <scope>NUCLEOTIDE SEQUENCE</scope>
</reference>
<evidence type="ECO:0000259" key="18">
    <source>
        <dbReference type="Pfam" id="PF01699"/>
    </source>
</evidence>
<evidence type="ECO:0000256" key="7">
    <source>
        <dbReference type="ARBA" id="ARBA00022692"/>
    </source>
</evidence>